<dbReference type="OrthoDB" id="786775at2759"/>
<dbReference type="EMBL" id="CM017882">
    <property type="protein sequence ID" value="KAG1363562.1"/>
    <property type="molecule type" value="Genomic_DNA"/>
</dbReference>
<evidence type="ECO:0000256" key="1">
    <source>
        <dbReference type="SAM" id="MobiDB-lite"/>
    </source>
</evidence>
<feature type="compositionally biased region" description="Basic and acidic residues" evidence="1">
    <location>
        <begin position="94"/>
        <end position="105"/>
    </location>
</feature>
<dbReference type="Proteomes" id="UP000797356">
    <property type="component" value="Chromosome 11"/>
</dbReference>
<comment type="caution">
    <text evidence="2">The sequence shown here is derived from an EMBL/GenBank/DDBJ whole genome shotgun (WGS) entry which is preliminary data.</text>
</comment>
<evidence type="ECO:0000313" key="2">
    <source>
        <dbReference type="EMBL" id="KAG1363562.1"/>
    </source>
</evidence>
<name>A0A8K0N9A2_COCNU</name>
<organism evidence="2 3">
    <name type="scientific">Cocos nucifera</name>
    <name type="common">Coconut palm</name>
    <dbReference type="NCBI Taxonomy" id="13894"/>
    <lineage>
        <taxon>Eukaryota</taxon>
        <taxon>Viridiplantae</taxon>
        <taxon>Streptophyta</taxon>
        <taxon>Embryophyta</taxon>
        <taxon>Tracheophyta</taxon>
        <taxon>Spermatophyta</taxon>
        <taxon>Magnoliopsida</taxon>
        <taxon>Liliopsida</taxon>
        <taxon>Arecaceae</taxon>
        <taxon>Arecoideae</taxon>
        <taxon>Cocoseae</taxon>
        <taxon>Attaleinae</taxon>
        <taxon>Cocos</taxon>
    </lineage>
</organism>
<reference evidence="2" key="1">
    <citation type="journal article" date="2017" name="Gigascience">
        <title>The genome draft of coconut (Cocos nucifera).</title>
        <authorList>
            <person name="Xiao Y."/>
            <person name="Xu P."/>
            <person name="Fan H."/>
            <person name="Baudouin L."/>
            <person name="Xia W."/>
            <person name="Bocs S."/>
            <person name="Xu J."/>
            <person name="Li Q."/>
            <person name="Guo A."/>
            <person name="Zhou L."/>
            <person name="Li J."/>
            <person name="Wu Y."/>
            <person name="Ma Z."/>
            <person name="Armero A."/>
            <person name="Issali A.E."/>
            <person name="Liu N."/>
            <person name="Peng M."/>
            <person name="Yang Y."/>
        </authorList>
    </citation>
    <scope>NUCLEOTIDE SEQUENCE</scope>
    <source>
        <tissue evidence="2">Spear leaf of Hainan Tall coconut</tissue>
    </source>
</reference>
<feature type="region of interest" description="Disordered" evidence="1">
    <location>
        <begin position="77"/>
        <end position="139"/>
    </location>
</feature>
<protein>
    <recommendedName>
        <fullName evidence="4">Retrotransposon gag domain-containing protein</fullName>
    </recommendedName>
</protein>
<dbReference type="AlphaFoldDB" id="A0A8K0N9A2"/>
<sequence length="139" mass="15660">MAIRQKEGESIRAYIILFNTAALEVRNLDQSVAMAALKGGLQKNDLLFSLEKKYPRNFADMLARAESYARAEEAFDAKDDEVGGKRRINGPGRSTEERKRIEARPRSWTPPGRGRVQTPPQAQKRGSHDGRTRRGSPQH</sequence>
<proteinExistence type="predicted"/>
<evidence type="ECO:0000313" key="3">
    <source>
        <dbReference type="Proteomes" id="UP000797356"/>
    </source>
</evidence>
<accession>A0A8K0N9A2</accession>
<reference evidence="2" key="2">
    <citation type="submission" date="2019-07" db="EMBL/GenBank/DDBJ databases">
        <authorList>
            <person name="Yang Y."/>
            <person name="Bocs S."/>
            <person name="Baudouin L."/>
        </authorList>
    </citation>
    <scope>NUCLEOTIDE SEQUENCE</scope>
    <source>
        <tissue evidence="2">Spear leaf of Hainan Tall coconut</tissue>
    </source>
</reference>
<gene>
    <name evidence="2" type="ORF">COCNU_11G003890</name>
</gene>
<keyword evidence="3" id="KW-1185">Reference proteome</keyword>
<evidence type="ECO:0008006" key="4">
    <source>
        <dbReference type="Google" id="ProtNLM"/>
    </source>
</evidence>